<dbReference type="Gene3D" id="1.10.533.30">
    <property type="entry name" value="Nematode polyprotein allergen ABA-1"/>
    <property type="match status" value="4"/>
</dbReference>
<dbReference type="Proteomes" id="UP000050794">
    <property type="component" value="Unassembled WGS sequence"/>
</dbReference>
<keyword evidence="4" id="KW-1185">Reference proteome</keyword>
<reference evidence="5" key="1">
    <citation type="submission" date="2016-06" db="UniProtKB">
        <authorList>
            <consortium name="WormBaseParasite"/>
        </authorList>
    </citation>
    <scope>IDENTIFICATION</scope>
</reference>
<gene>
    <name evidence="3" type="ORF">TCNE_LOCUS1463</name>
</gene>
<dbReference type="InterPro" id="IPR038289">
    <property type="entry name" value="DVA-1_sf"/>
</dbReference>
<reference evidence="3 4" key="2">
    <citation type="submission" date="2018-11" db="EMBL/GenBank/DDBJ databases">
        <authorList>
            <consortium name="Pathogen Informatics"/>
        </authorList>
    </citation>
    <scope>NUCLEOTIDE SEQUENCE [LARGE SCALE GENOMIC DNA]</scope>
</reference>
<proteinExistence type="predicted"/>
<dbReference type="InterPro" id="IPR032487">
    <property type="entry name" value="ABA-1_nematode"/>
</dbReference>
<dbReference type="EMBL" id="UYWY01001114">
    <property type="protein sequence ID" value="VDM26213.1"/>
    <property type="molecule type" value="Genomic_DNA"/>
</dbReference>
<feature type="domain" description="Polyprotein allergen nematode" evidence="2">
    <location>
        <begin position="339"/>
        <end position="437"/>
    </location>
</feature>
<feature type="domain" description="Polyprotein allergen nematode" evidence="2">
    <location>
        <begin position="24"/>
        <end position="141"/>
    </location>
</feature>
<accession>A0A183TYZ3</accession>
<evidence type="ECO:0000259" key="2">
    <source>
        <dbReference type="Pfam" id="PF16469"/>
    </source>
</evidence>
<evidence type="ECO:0000313" key="3">
    <source>
        <dbReference type="EMBL" id="VDM26213.1"/>
    </source>
</evidence>
<evidence type="ECO:0000313" key="5">
    <source>
        <dbReference type="WBParaSite" id="TCNE_0000146201-mRNA-1"/>
    </source>
</evidence>
<feature type="domain" description="Polyprotein allergen nematode" evidence="2">
    <location>
        <begin position="150"/>
        <end position="228"/>
    </location>
</feature>
<feature type="region of interest" description="Disordered" evidence="1">
    <location>
        <begin position="418"/>
        <end position="438"/>
    </location>
</feature>
<sequence>MQDVCKKLWGVEVKEETLRRLRRALAQYREYLHWMTDEQFKAIENMKEEGASTQQLHAKVKEYFKKLPMEKQEMIKNEFKTKCVAWIKDVATDEQIEELKTLHHDGDLTTLHAKIDSYFAKLSSPRQDEVGRLRALCKEAWGVSAPSRTRREIDAKYKEWIAWMTDAQRSELESMRAGGSSFDEIHEKINGYFKELEADRRKELIKEYKAKCKEYFAAISTEDEMNEVCYDVYHKAAARRMRRRDIDALMNKHLSWLTDEQKHQIKRMKQDGESTGSIKAKCVREYVQRLSPEKQAAVNRDLDICEHIWYGGHVHNSHHRHLRRHLTERKRRDTKHEYTLEHALETHLSWLTEEQKERLKEMKATGKSRSEMQHEVMHYYDQLHGEAKHEATEKIKAGCKMLLKGIVGEQKVAQLKQMKEAGSSTDELKEKVQQMLSE</sequence>
<protein>
    <submittedName>
        <fullName evidence="5">Transcription elongation regulator 1</fullName>
    </submittedName>
</protein>
<feature type="domain" description="Polyprotein allergen nematode" evidence="2">
    <location>
        <begin position="243"/>
        <end position="303"/>
    </location>
</feature>
<organism evidence="4 5">
    <name type="scientific">Toxocara canis</name>
    <name type="common">Canine roundworm</name>
    <dbReference type="NCBI Taxonomy" id="6265"/>
    <lineage>
        <taxon>Eukaryota</taxon>
        <taxon>Metazoa</taxon>
        <taxon>Ecdysozoa</taxon>
        <taxon>Nematoda</taxon>
        <taxon>Chromadorea</taxon>
        <taxon>Rhabditida</taxon>
        <taxon>Spirurina</taxon>
        <taxon>Ascaridomorpha</taxon>
        <taxon>Ascaridoidea</taxon>
        <taxon>Toxocaridae</taxon>
        <taxon>Toxocara</taxon>
    </lineage>
</organism>
<name>A0A183TYZ3_TOXCA</name>
<evidence type="ECO:0000256" key="1">
    <source>
        <dbReference type="SAM" id="MobiDB-lite"/>
    </source>
</evidence>
<dbReference type="Pfam" id="PF16469">
    <property type="entry name" value="NPA"/>
    <property type="match status" value="4"/>
</dbReference>
<evidence type="ECO:0000313" key="4">
    <source>
        <dbReference type="Proteomes" id="UP000050794"/>
    </source>
</evidence>
<dbReference type="AlphaFoldDB" id="A0A183TYZ3"/>
<dbReference type="WBParaSite" id="TCNE_0000146201-mRNA-1">
    <property type="protein sequence ID" value="TCNE_0000146201-mRNA-1"/>
    <property type="gene ID" value="TCNE_0000146201"/>
</dbReference>